<gene>
    <name evidence="7" type="ORF">J2T57_000833</name>
</gene>
<dbReference type="EMBL" id="JALJXV010000002">
    <property type="protein sequence ID" value="MCP1673734.1"/>
    <property type="molecule type" value="Genomic_DNA"/>
</dbReference>
<evidence type="ECO:0000256" key="5">
    <source>
        <dbReference type="ARBA" id="ARBA00052794"/>
    </source>
</evidence>
<dbReference type="AlphaFoldDB" id="A0AAE3G1C6"/>
<comment type="caution">
    <text evidence="7">The sequence shown here is derived from an EMBL/GenBank/DDBJ whole genome shotgun (WGS) entry which is preliminary data.</text>
</comment>
<dbReference type="Pfam" id="PF00152">
    <property type="entry name" value="tRNA-synt_2"/>
    <property type="match status" value="1"/>
</dbReference>
<keyword evidence="3" id="KW-0547">Nucleotide-binding</keyword>
<dbReference type="SUPFAM" id="SSF55681">
    <property type="entry name" value="Class II aaRS and biotin synthetases"/>
    <property type="match status" value="1"/>
</dbReference>
<evidence type="ECO:0000313" key="7">
    <source>
        <dbReference type="EMBL" id="MCP1673734.1"/>
    </source>
</evidence>
<dbReference type="InterPro" id="IPR004525">
    <property type="entry name" value="EpmA"/>
</dbReference>
<dbReference type="FunFam" id="3.30.930.10:FF:000017">
    <property type="entry name" value="Elongation factor P--(R)-beta-lysine ligase"/>
    <property type="match status" value="1"/>
</dbReference>
<keyword evidence="8" id="KW-1185">Reference proteome</keyword>
<evidence type="ECO:0000256" key="3">
    <source>
        <dbReference type="ARBA" id="ARBA00022741"/>
    </source>
</evidence>
<dbReference type="PRINTS" id="PR00982">
    <property type="entry name" value="TRNASYNTHLYS"/>
</dbReference>
<dbReference type="EC" id="6.1.1.6" evidence="7"/>
<evidence type="ECO:0000313" key="8">
    <source>
        <dbReference type="Proteomes" id="UP001205843"/>
    </source>
</evidence>
<dbReference type="Gene3D" id="3.30.930.10">
    <property type="entry name" value="Bira Bifunctional Protein, Domain 2"/>
    <property type="match status" value="1"/>
</dbReference>
<evidence type="ECO:0000256" key="4">
    <source>
        <dbReference type="ARBA" id="ARBA00022840"/>
    </source>
</evidence>
<dbReference type="GO" id="GO:0006430">
    <property type="term" value="P:lysyl-tRNA aminoacylation"/>
    <property type="evidence" value="ECO:0007669"/>
    <property type="project" value="InterPro"/>
</dbReference>
<dbReference type="InterPro" id="IPR004364">
    <property type="entry name" value="Aa-tRNA-synt_II"/>
</dbReference>
<dbReference type="GO" id="GO:0005829">
    <property type="term" value="C:cytosol"/>
    <property type="evidence" value="ECO:0007669"/>
    <property type="project" value="TreeGrafter"/>
</dbReference>
<reference evidence="7" key="1">
    <citation type="submission" date="2022-03" db="EMBL/GenBank/DDBJ databases">
        <title>Genomic Encyclopedia of Type Strains, Phase III (KMG-III): the genomes of soil and plant-associated and newly described type strains.</title>
        <authorList>
            <person name="Whitman W."/>
        </authorList>
    </citation>
    <scope>NUCLEOTIDE SEQUENCE</scope>
    <source>
        <strain evidence="7">ANL 6-2</strain>
    </source>
</reference>
<dbReference type="PANTHER" id="PTHR42918:SF6">
    <property type="entry name" value="ELONGATION FACTOR P--(R)-BETA-LYSINE LIGASE"/>
    <property type="match status" value="1"/>
</dbReference>
<comment type="catalytic activity">
    <reaction evidence="5">
        <text>D-beta-lysine + L-lysyl-[protein] + ATP = N(6)-((3R)-3,6-diaminohexanoyl)-L-lysyl-[protein] + AMP + diphosphate + H(+)</text>
        <dbReference type="Rhea" id="RHEA:83435"/>
        <dbReference type="Rhea" id="RHEA-COMP:9752"/>
        <dbReference type="Rhea" id="RHEA-COMP:20131"/>
        <dbReference type="ChEBI" id="CHEBI:15378"/>
        <dbReference type="ChEBI" id="CHEBI:29969"/>
        <dbReference type="ChEBI" id="CHEBI:30616"/>
        <dbReference type="ChEBI" id="CHEBI:33019"/>
        <dbReference type="ChEBI" id="CHEBI:84138"/>
        <dbReference type="ChEBI" id="CHEBI:156053"/>
        <dbReference type="ChEBI" id="CHEBI:456215"/>
    </reaction>
    <physiologicalReaction direction="left-to-right" evidence="5">
        <dbReference type="Rhea" id="RHEA:83436"/>
    </physiologicalReaction>
</comment>
<dbReference type="RefSeq" id="WP_253474668.1">
    <property type="nucleotide sequence ID" value="NZ_JALJXV010000002.1"/>
</dbReference>
<evidence type="ECO:0000256" key="1">
    <source>
        <dbReference type="ARBA" id="ARBA00011738"/>
    </source>
</evidence>
<evidence type="ECO:0000259" key="6">
    <source>
        <dbReference type="PROSITE" id="PS50862"/>
    </source>
</evidence>
<keyword evidence="4" id="KW-0067">ATP-binding</keyword>
<dbReference type="InterPro" id="IPR006195">
    <property type="entry name" value="aa-tRNA-synth_II"/>
</dbReference>
<dbReference type="PANTHER" id="PTHR42918">
    <property type="entry name" value="LYSYL-TRNA SYNTHETASE"/>
    <property type="match status" value="1"/>
</dbReference>
<name>A0AAE3G1C6_9GAMM</name>
<dbReference type="NCBIfam" id="NF006828">
    <property type="entry name" value="PRK09350.1"/>
    <property type="match status" value="1"/>
</dbReference>
<comment type="subunit">
    <text evidence="1">Homodimer.</text>
</comment>
<dbReference type="PROSITE" id="PS50862">
    <property type="entry name" value="AA_TRNA_LIGASE_II"/>
    <property type="match status" value="1"/>
</dbReference>
<dbReference type="GO" id="GO:0004824">
    <property type="term" value="F:lysine-tRNA ligase activity"/>
    <property type="evidence" value="ECO:0007669"/>
    <property type="project" value="UniProtKB-EC"/>
</dbReference>
<dbReference type="InterPro" id="IPR045864">
    <property type="entry name" value="aa-tRNA-synth_II/BPL/LPL"/>
</dbReference>
<accession>A0AAE3G1C6</accession>
<protein>
    <submittedName>
        <fullName evidence="7">Lysyl-tRNA synthetase class 2</fullName>
        <ecNumber evidence="7">6.1.1.6</ecNumber>
    </submittedName>
</protein>
<organism evidence="7 8">
    <name type="scientific">Natronocella acetinitrilica</name>
    <dbReference type="NCBI Taxonomy" id="414046"/>
    <lineage>
        <taxon>Bacteria</taxon>
        <taxon>Pseudomonadati</taxon>
        <taxon>Pseudomonadota</taxon>
        <taxon>Gammaproteobacteria</taxon>
        <taxon>Chromatiales</taxon>
        <taxon>Ectothiorhodospiraceae</taxon>
        <taxon>Natronocella</taxon>
    </lineage>
</organism>
<sequence>MVPGAVDWRPTATLDTLRRRAELLRCVRQFFEQRGLLEVETPLLSTAAATDPALLSAKVCLHGDPRQPSHYLHTSPEFPMKRLLAAGSGPIWQICRVVRGGEQGPRHNPEFTMLEWYRPGWGYRSLIDEVVELITVVAGARQLRMHTYAEVFAPFGIDPHNDPGDQIASTGRALGIDVPAGLSRDGLLDLVHSHRIASTLGKDGCVDVIHAFPVSMAALARIEPGSPPTAQRFECFLEGMEIANGFQELTDAGEQRQRFAEDLLRRGSEGLHQPPMDERFLGALASGLPDCAGVALGLDRLFMVALGIKRIEDVLAFPSQHS</sequence>
<keyword evidence="2 7" id="KW-0436">Ligase</keyword>
<dbReference type="NCBIfam" id="TIGR00462">
    <property type="entry name" value="genX"/>
    <property type="match status" value="1"/>
</dbReference>
<proteinExistence type="predicted"/>
<evidence type="ECO:0000256" key="2">
    <source>
        <dbReference type="ARBA" id="ARBA00022598"/>
    </source>
</evidence>
<dbReference type="GO" id="GO:0000049">
    <property type="term" value="F:tRNA binding"/>
    <property type="evidence" value="ECO:0007669"/>
    <property type="project" value="TreeGrafter"/>
</dbReference>
<feature type="domain" description="Aminoacyl-transfer RNA synthetases class-II family profile" evidence="6">
    <location>
        <begin position="20"/>
        <end position="318"/>
    </location>
</feature>
<dbReference type="GO" id="GO:0005524">
    <property type="term" value="F:ATP binding"/>
    <property type="evidence" value="ECO:0007669"/>
    <property type="project" value="UniProtKB-KW"/>
</dbReference>
<dbReference type="Proteomes" id="UP001205843">
    <property type="component" value="Unassembled WGS sequence"/>
</dbReference>
<dbReference type="InterPro" id="IPR018149">
    <property type="entry name" value="Lys-tRNA-synth_II_C"/>
</dbReference>